<dbReference type="EMBL" id="JAUSQZ010000001">
    <property type="protein sequence ID" value="MDP9829448.1"/>
    <property type="molecule type" value="Genomic_DNA"/>
</dbReference>
<keyword evidence="3" id="KW-1185">Reference proteome</keyword>
<feature type="transmembrane region" description="Helical" evidence="1">
    <location>
        <begin position="545"/>
        <end position="563"/>
    </location>
</feature>
<keyword evidence="1" id="KW-0472">Membrane</keyword>
<comment type="caution">
    <text evidence="2">The sequence shown here is derived from an EMBL/GenBank/DDBJ whole genome shotgun (WGS) entry which is preliminary data.</text>
</comment>
<proteinExistence type="predicted"/>
<dbReference type="RefSeq" id="WP_307247642.1">
    <property type="nucleotide sequence ID" value="NZ_JAUSQZ010000001.1"/>
</dbReference>
<dbReference type="Proteomes" id="UP001235712">
    <property type="component" value="Unassembled WGS sequence"/>
</dbReference>
<evidence type="ECO:0000313" key="3">
    <source>
        <dbReference type="Proteomes" id="UP001235712"/>
    </source>
</evidence>
<evidence type="ECO:0000313" key="2">
    <source>
        <dbReference type="EMBL" id="MDP9829448.1"/>
    </source>
</evidence>
<gene>
    <name evidence="2" type="ORF">J2S57_005197</name>
</gene>
<sequence>MADDVTIEIRLAQVEAFIRDSKRSGAAIREVGEEVEKADRRSRLASVAAGGFGLLRRALTDITRVATATTIAAGATAVILGTQAVSAASDLGETLQKTDQVFGKTSESMKNWGKTTAASLGMSKNDALSAASNYGNLFLNLGATSREAALMSKQLVVTAADLASFNNASPQEMLDAMSSALAGEYDPLQRYGFAISAAAVEQKAMALGLADSKEKLSAADKAQASYKLILEQTGKAQGDFTRNGEGLANMQRKLAAQWEDLKGRLGKALLPAVLAVVRALNDELLPSFNDWVSDHGPAVTRWITGFVTGSAIPFARWILDTATKNGPKFISWLGDMRDKGVAFLGWVDQLTEKYGPKVDEFFTNFDASMGSAGEGSSFSGLGASLEKLAESLGALGSGAGQGVADTLNVAGVAMGWLADHTGLLAKMMPYLVVALIAYKGAQAASNAMSVFAVPLKIAEIIANSRLAASQRALATSLKANTTALKASAGATATDTAAKNTGVVASVRHRVATVASTVATRAAAIATRTWAIAMRVLNTVMRLNPVGLIVTGVILLIGAFVLAYRRVGWFRAGVQASFKLVLGAVRGVWNWIQRTWTRIGDVLANPIDAAVGLVQTSLDAIGSGFRNLINFVIGLWNGLDLTIKIPGWMGKVPGFPDGIAGQSVDLIPDIPLLAKGGRAVAPGVAVIGEEGPELIQMPTGAQVVPLDPSVKRDLRLTDDRPITVQFVVDRRVLAEQTIRGRDDLAARR</sequence>
<keyword evidence="1" id="KW-1133">Transmembrane helix</keyword>
<accession>A0ABT9P9S5</accession>
<organism evidence="2 3">
    <name type="scientific">Kineosporia succinea</name>
    <dbReference type="NCBI Taxonomy" id="84632"/>
    <lineage>
        <taxon>Bacteria</taxon>
        <taxon>Bacillati</taxon>
        <taxon>Actinomycetota</taxon>
        <taxon>Actinomycetes</taxon>
        <taxon>Kineosporiales</taxon>
        <taxon>Kineosporiaceae</taxon>
        <taxon>Kineosporia</taxon>
    </lineage>
</organism>
<keyword evidence="1" id="KW-0812">Transmembrane</keyword>
<reference evidence="2 3" key="1">
    <citation type="submission" date="2023-07" db="EMBL/GenBank/DDBJ databases">
        <title>Sequencing the genomes of 1000 actinobacteria strains.</title>
        <authorList>
            <person name="Klenk H.-P."/>
        </authorList>
    </citation>
    <scope>NUCLEOTIDE SEQUENCE [LARGE SCALE GENOMIC DNA]</scope>
    <source>
        <strain evidence="2 3">DSM 44388</strain>
    </source>
</reference>
<evidence type="ECO:0008006" key="4">
    <source>
        <dbReference type="Google" id="ProtNLM"/>
    </source>
</evidence>
<protein>
    <recommendedName>
        <fullName evidence="4">Phage-related minor tail protein</fullName>
    </recommendedName>
</protein>
<evidence type="ECO:0000256" key="1">
    <source>
        <dbReference type="SAM" id="Phobius"/>
    </source>
</evidence>
<name>A0ABT9P9S5_9ACTN</name>